<dbReference type="PANTHER" id="PTHR34821:SF2">
    <property type="entry name" value="INNER MEMBRANE PROTEIN YDCZ"/>
    <property type="match status" value="1"/>
</dbReference>
<comment type="caution">
    <text evidence="2">The sequence shown here is derived from an EMBL/GenBank/DDBJ whole genome shotgun (WGS) entry which is preliminary data.</text>
</comment>
<keyword evidence="1" id="KW-0812">Transmembrane</keyword>
<keyword evidence="1" id="KW-0472">Membrane</keyword>
<reference evidence="2 3" key="1">
    <citation type="submission" date="2020-03" db="EMBL/GenBank/DDBJ databases">
        <title>Genomic Encyclopedia of Type Strains, Phase IV (KMG-IV): sequencing the most valuable type-strain genomes for metagenomic binning, comparative biology and taxonomic classification.</title>
        <authorList>
            <person name="Goeker M."/>
        </authorList>
    </citation>
    <scope>NUCLEOTIDE SEQUENCE [LARGE SCALE GENOMIC DNA]</scope>
    <source>
        <strain evidence="2 3">DSM 105096</strain>
    </source>
</reference>
<sequence>MQQAIFFLFAIVAGVMLPVQAGLNTEIGRSVKDPVYASLISFVIGTIGLVLYLLLARADWGEIRNTASLPWYYWTGGLMGAVYVAAIVVLTPRLGVALTFGLTVAAQMVFGVIMDHYGWLGVPKSPINWMRVLGVLLIIAGVVIVRVNQTIVVAIPE</sequence>
<keyword evidence="3" id="KW-1185">Reference proteome</keyword>
<evidence type="ECO:0000256" key="1">
    <source>
        <dbReference type="SAM" id="Phobius"/>
    </source>
</evidence>
<dbReference type="RefSeq" id="WP_168035669.1">
    <property type="nucleotide sequence ID" value="NZ_JAATJH010000001.1"/>
</dbReference>
<dbReference type="EMBL" id="JAATJH010000001">
    <property type="protein sequence ID" value="NJC24867.1"/>
    <property type="molecule type" value="Genomic_DNA"/>
</dbReference>
<feature type="transmembrane region" description="Helical" evidence="1">
    <location>
        <begin position="71"/>
        <end position="90"/>
    </location>
</feature>
<evidence type="ECO:0000313" key="2">
    <source>
        <dbReference type="EMBL" id="NJC24867.1"/>
    </source>
</evidence>
<protein>
    <submittedName>
        <fullName evidence="2">Transporter family-2 protein</fullName>
    </submittedName>
</protein>
<proteinExistence type="predicted"/>
<dbReference type="InterPro" id="IPR037185">
    <property type="entry name" value="EmrE-like"/>
</dbReference>
<gene>
    <name evidence="2" type="ORF">GGR27_000348</name>
</gene>
<feature type="transmembrane region" description="Helical" evidence="1">
    <location>
        <begin position="37"/>
        <end position="55"/>
    </location>
</feature>
<evidence type="ECO:0000313" key="3">
    <source>
        <dbReference type="Proteomes" id="UP000770785"/>
    </source>
</evidence>
<accession>A0ABX0X6M7</accession>
<dbReference type="Pfam" id="PF04657">
    <property type="entry name" value="DMT_YdcZ"/>
    <property type="match status" value="1"/>
</dbReference>
<feature type="transmembrane region" description="Helical" evidence="1">
    <location>
        <begin position="96"/>
        <end position="120"/>
    </location>
</feature>
<keyword evidence="1" id="KW-1133">Transmembrane helix</keyword>
<dbReference type="SUPFAM" id="SSF103481">
    <property type="entry name" value="Multidrug resistance efflux transporter EmrE"/>
    <property type="match status" value="1"/>
</dbReference>
<organism evidence="2 3">
    <name type="scientific">Neolewinella antarctica</name>
    <dbReference type="NCBI Taxonomy" id="442734"/>
    <lineage>
        <taxon>Bacteria</taxon>
        <taxon>Pseudomonadati</taxon>
        <taxon>Bacteroidota</taxon>
        <taxon>Saprospiria</taxon>
        <taxon>Saprospirales</taxon>
        <taxon>Lewinellaceae</taxon>
        <taxon>Neolewinella</taxon>
    </lineage>
</organism>
<name>A0ABX0X6M7_9BACT</name>
<dbReference type="PANTHER" id="PTHR34821">
    <property type="entry name" value="INNER MEMBRANE PROTEIN YDCZ"/>
    <property type="match status" value="1"/>
</dbReference>
<dbReference type="InterPro" id="IPR006750">
    <property type="entry name" value="YdcZ"/>
</dbReference>
<dbReference type="Proteomes" id="UP000770785">
    <property type="component" value="Unassembled WGS sequence"/>
</dbReference>
<feature type="transmembrane region" description="Helical" evidence="1">
    <location>
        <begin position="132"/>
        <end position="155"/>
    </location>
</feature>